<evidence type="ECO:0000256" key="1">
    <source>
        <dbReference type="ARBA" id="ARBA00004651"/>
    </source>
</evidence>
<protein>
    <submittedName>
        <fullName evidence="9">ABC transporter permease subunit</fullName>
    </submittedName>
</protein>
<feature type="transmembrane region" description="Helical" evidence="7">
    <location>
        <begin position="614"/>
        <end position="635"/>
    </location>
</feature>
<comment type="similarity">
    <text evidence="7">Belongs to the binding-protein-dependent transport system permease family.</text>
</comment>
<reference evidence="9 10" key="1">
    <citation type="submission" date="2018-07" db="EMBL/GenBank/DDBJ databases">
        <title>a novel species of Sphingomonas isolated from the rhizosphere soil of Araceae plant.</title>
        <authorList>
            <person name="Zhiyong W."/>
            <person name="Qinglan Z."/>
            <person name="Zhiwei F."/>
            <person name="Ding X."/>
            <person name="Gejiao W."/>
            <person name="Shixue Z."/>
        </authorList>
    </citation>
    <scope>NUCLEOTIDE SEQUENCE [LARGE SCALE GENOMIC DNA]</scope>
    <source>
        <strain evidence="9 10">WZY 27</strain>
    </source>
</reference>
<dbReference type="InterPro" id="IPR000515">
    <property type="entry name" value="MetI-like"/>
</dbReference>
<feature type="transmembrane region" description="Helical" evidence="7">
    <location>
        <begin position="753"/>
        <end position="776"/>
    </location>
</feature>
<keyword evidence="5 7" id="KW-1133">Transmembrane helix</keyword>
<dbReference type="Gene3D" id="1.10.3720.10">
    <property type="entry name" value="MetI-like"/>
    <property type="match status" value="1"/>
</dbReference>
<keyword evidence="2 7" id="KW-0813">Transport</keyword>
<evidence type="ECO:0000313" key="10">
    <source>
        <dbReference type="Proteomes" id="UP000253918"/>
    </source>
</evidence>
<sequence length="827" mass="87700">MLLLGAPSPARAADGAITIGLQLEPPNLDPTSGAAAAIDEVVYANVLEGLVRLAADGSVRPLLAQGWQVSPDGRTYTFALRPGVRFHDGHILTAADVAFSLNRARAPGSSNAQAQAFGTIARVDVIDPLRVRVTLRAPDSGFLTLLSFGDAVIVSPRSAASLATAPVGTGPFRFNGWRRGDSLTLARNPAYWGRPASLAKVTYRFIADPTAAYAAMRSGDVTIFPDFPAPETLAQLRSDPRLRIVTAPSQGEVILAMNERAGPLADVRVRRAISQAIDRRAIIDGAMFGYGTPIGSHFPPQSPDYVDLTGRYPFDRAAAKRLLAEAGYPHGFTLTLKLPPPSYARRSGELIAAQLRAVGIAVRVESVEWAQWLDQVLARHAFDLTIVAHAEPFDYDIYGREDYYFGYDGRAVRVLLSRLRATTDPAARHELLGAIQRRIADDAANAFLFQFPHLGVQDVRLRDAWINTPNQTLDLAAARFDGGESGAAVAAAGTGHAGLGWLLAAAVVLAAVAGLGVRTVLRRAGVLAATMLAATVVIFVLVQIVPGDPAAYMMGLNASPRAIAALHAELGFGGSAPLRYARWMAELVRGDFGTSYTYRVPVAGLLAERLAVSLPLALLATLLSVAIGVPAGYLAARRRGGWTDVAFSWAARLGIAVPSFWLALVLLLVFAVRLHWVPAGGFPGWSSPGAALAALVLPLVALAVPQAAILARVTRGALLAAMEQDYLRTARAKGLSRDATLWRHALPNALGPAVTVLGLQVPFLLAGSAIIENVFFLPGLGRLVLQAVAQRDLVVVQAVVVLLVGMTVLASFLADLAAAWLDPRLRA</sequence>
<keyword evidence="10" id="KW-1185">Reference proteome</keyword>
<evidence type="ECO:0000256" key="6">
    <source>
        <dbReference type="ARBA" id="ARBA00023136"/>
    </source>
</evidence>
<gene>
    <name evidence="9" type="ORF">DVW87_08365</name>
</gene>
<evidence type="ECO:0000256" key="5">
    <source>
        <dbReference type="ARBA" id="ARBA00022989"/>
    </source>
</evidence>
<dbReference type="CDD" id="cd06261">
    <property type="entry name" value="TM_PBP2"/>
    <property type="match status" value="1"/>
</dbReference>
<keyword evidence="3" id="KW-1003">Cell membrane</keyword>
<accession>A0A369VSA8</accession>
<proteinExistence type="inferred from homology"/>
<dbReference type="GO" id="GO:0005886">
    <property type="term" value="C:plasma membrane"/>
    <property type="evidence" value="ECO:0007669"/>
    <property type="project" value="UniProtKB-SubCell"/>
</dbReference>
<dbReference type="SUPFAM" id="SSF53850">
    <property type="entry name" value="Periplasmic binding protein-like II"/>
    <property type="match status" value="1"/>
</dbReference>
<keyword evidence="4 7" id="KW-0812">Transmembrane</keyword>
<dbReference type="InterPro" id="IPR045621">
    <property type="entry name" value="BPD_transp_1_N"/>
</dbReference>
<name>A0A369VSA8_9SPHN</name>
<evidence type="ECO:0000256" key="3">
    <source>
        <dbReference type="ARBA" id="ARBA00022475"/>
    </source>
</evidence>
<dbReference type="Pfam" id="PF00496">
    <property type="entry name" value="SBP_bac_5"/>
    <property type="match status" value="1"/>
</dbReference>
<feature type="transmembrane region" description="Helical" evidence="7">
    <location>
        <begin position="498"/>
        <end position="517"/>
    </location>
</feature>
<dbReference type="OrthoDB" id="8144963at2"/>
<evidence type="ECO:0000259" key="8">
    <source>
        <dbReference type="PROSITE" id="PS50928"/>
    </source>
</evidence>
<evidence type="ECO:0000256" key="7">
    <source>
        <dbReference type="RuleBase" id="RU363032"/>
    </source>
</evidence>
<dbReference type="CDD" id="cd08494">
    <property type="entry name" value="PBP2_NikA_DppA_OppA_like_6"/>
    <property type="match status" value="1"/>
</dbReference>
<keyword evidence="6 7" id="KW-0472">Membrane</keyword>
<evidence type="ECO:0000313" key="9">
    <source>
        <dbReference type="EMBL" id="RDE05276.1"/>
    </source>
</evidence>
<feature type="transmembrane region" description="Helical" evidence="7">
    <location>
        <begin position="796"/>
        <end position="821"/>
    </location>
</feature>
<evidence type="ECO:0000256" key="2">
    <source>
        <dbReference type="ARBA" id="ARBA00022448"/>
    </source>
</evidence>
<dbReference type="Gene3D" id="3.10.105.10">
    <property type="entry name" value="Dipeptide-binding Protein, Domain 3"/>
    <property type="match status" value="1"/>
</dbReference>
<dbReference type="PANTHER" id="PTHR43163">
    <property type="entry name" value="DIPEPTIDE TRANSPORT SYSTEM PERMEASE PROTEIN DPPB-RELATED"/>
    <property type="match status" value="1"/>
</dbReference>
<dbReference type="AlphaFoldDB" id="A0A369VSA8"/>
<organism evidence="9 10">
    <name type="scientific">Sphingomonas aracearum</name>
    <dbReference type="NCBI Taxonomy" id="2283317"/>
    <lineage>
        <taxon>Bacteria</taxon>
        <taxon>Pseudomonadati</taxon>
        <taxon>Pseudomonadota</taxon>
        <taxon>Alphaproteobacteria</taxon>
        <taxon>Sphingomonadales</taxon>
        <taxon>Sphingomonadaceae</taxon>
        <taxon>Sphingomonas</taxon>
    </lineage>
</organism>
<feature type="transmembrane region" description="Helical" evidence="7">
    <location>
        <begin position="647"/>
        <end position="670"/>
    </location>
</feature>
<comment type="caution">
    <text evidence="9">The sequence shown here is derived from an EMBL/GenBank/DDBJ whole genome shotgun (WGS) entry which is preliminary data.</text>
</comment>
<feature type="domain" description="ABC transmembrane type-1" evidence="8">
    <location>
        <begin position="610"/>
        <end position="814"/>
    </location>
</feature>
<dbReference type="PROSITE" id="PS50928">
    <property type="entry name" value="ABC_TM1"/>
    <property type="match status" value="1"/>
</dbReference>
<dbReference type="Pfam" id="PF00528">
    <property type="entry name" value="BPD_transp_1"/>
    <property type="match status" value="1"/>
</dbReference>
<dbReference type="GO" id="GO:0071916">
    <property type="term" value="F:dipeptide transmembrane transporter activity"/>
    <property type="evidence" value="ECO:0007669"/>
    <property type="project" value="TreeGrafter"/>
</dbReference>
<dbReference type="Pfam" id="PF19300">
    <property type="entry name" value="BPD_transp_1_N"/>
    <property type="match status" value="1"/>
</dbReference>
<dbReference type="Gene3D" id="3.40.190.10">
    <property type="entry name" value="Periplasmic binding protein-like II"/>
    <property type="match status" value="1"/>
</dbReference>
<feature type="transmembrane region" description="Helical" evidence="7">
    <location>
        <begin position="690"/>
        <end position="711"/>
    </location>
</feature>
<dbReference type="EMBL" id="QQNB01000002">
    <property type="protein sequence ID" value="RDE05276.1"/>
    <property type="molecule type" value="Genomic_DNA"/>
</dbReference>
<comment type="subcellular location">
    <subcellularLocation>
        <location evidence="1 7">Cell membrane</location>
        <topology evidence="1 7">Multi-pass membrane protein</topology>
    </subcellularLocation>
</comment>
<dbReference type="InterPro" id="IPR000914">
    <property type="entry name" value="SBP_5_dom"/>
</dbReference>
<dbReference type="InterPro" id="IPR035906">
    <property type="entry name" value="MetI-like_sf"/>
</dbReference>
<dbReference type="Proteomes" id="UP000253918">
    <property type="component" value="Unassembled WGS sequence"/>
</dbReference>
<dbReference type="PANTHER" id="PTHR43163:SF6">
    <property type="entry name" value="DIPEPTIDE TRANSPORT SYSTEM PERMEASE PROTEIN DPPB-RELATED"/>
    <property type="match status" value="1"/>
</dbReference>
<evidence type="ECO:0000256" key="4">
    <source>
        <dbReference type="ARBA" id="ARBA00022692"/>
    </source>
</evidence>
<dbReference type="SUPFAM" id="SSF161098">
    <property type="entry name" value="MetI-like"/>
    <property type="match status" value="1"/>
</dbReference>
<feature type="transmembrane region" description="Helical" evidence="7">
    <location>
        <begin position="524"/>
        <end position="545"/>
    </location>
</feature>